<sequence>MRRRIAELHHILPFSYKNSRWVEGKDLGGEVFGRLQLRRELVARKESRRSLGDYTLVLASRTQEQIVEIHLTQHSATKFPVRILNLFECMHILDKCEEQCNRCVVVRLVVFADNFPFACLLPIKPLVLTHGLVQGEMMCERFGNSSRVFRRVHHTEHRYLKYSYKTGSVISKWNNLSLPTSGKLIAMHADEHVELGTSTESKVAQAWRQFVRCLNLMEAKCPQR</sequence>
<gene>
    <name evidence="1" type="ORF">VNO77_39124</name>
</gene>
<keyword evidence="2" id="KW-1185">Reference proteome</keyword>
<comment type="caution">
    <text evidence="1">The sequence shown here is derived from an EMBL/GenBank/DDBJ whole genome shotgun (WGS) entry which is preliminary data.</text>
</comment>
<dbReference type="EMBL" id="JAYMYQ010000009">
    <property type="protein sequence ID" value="KAK7313919.1"/>
    <property type="molecule type" value="Genomic_DNA"/>
</dbReference>
<protein>
    <submittedName>
        <fullName evidence="1">Uncharacterized protein</fullName>
    </submittedName>
</protein>
<evidence type="ECO:0000313" key="2">
    <source>
        <dbReference type="Proteomes" id="UP001367508"/>
    </source>
</evidence>
<name>A0AAN9KBP1_CANGL</name>
<evidence type="ECO:0000313" key="1">
    <source>
        <dbReference type="EMBL" id="KAK7313919.1"/>
    </source>
</evidence>
<reference evidence="1 2" key="1">
    <citation type="submission" date="2024-01" db="EMBL/GenBank/DDBJ databases">
        <title>The genomes of 5 underutilized Papilionoideae crops provide insights into root nodulation and disease resistanc.</title>
        <authorList>
            <person name="Jiang F."/>
        </authorList>
    </citation>
    <scope>NUCLEOTIDE SEQUENCE [LARGE SCALE GENOMIC DNA]</scope>
    <source>
        <strain evidence="1">LVBAO_FW01</strain>
        <tissue evidence="1">Leaves</tissue>
    </source>
</reference>
<organism evidence="1 2">
    <name type="scientific">Canavalia gladiata</name>
    <name type="common">Sword bean</name>
    <name type="synonym">Dolichos gladiatus</name>
    <dbReference type="NCBI Taxonomy" id="3824"/>
    <lineage>
        <taxon>Eukaryota</taxon>
        <taxon>Viridiplantae</taxon>
        <taxon>Streptophyta</taxon>
        <taxon>Embryophyta</taxon>
        <taxon>Tracheophyta</taxon>
        <taxon>Spermatophyta</taxon>
        <taxon>Magnoliopsida</taxon>
        <taxon>eudicotyledons</taxon>
        <taxon>Gunneridae</taxon>
        <taxon>Pentapetalae</taxon>
        <taxon>rosids</taxon>
        <taxon>fabids</taxon>
        <taxon>Fabales</taxon>
        <taxon>Fabaceae</taxon>
        <taxon>Papilionoideae</taxon>
        <taxon>50 kb inversion clade</taxon>
        <taxon>NPAAA clade</taxon>
        <taxon>indigoferoid/millettioid clade</taxon>
        <taxon>Phaseoleae</taxon>
        <taxon>Canavalia</taxon>
    </lineage>
</organism>
<dbReference type="Proteomes" id="UP001367508">
    <property type="component" value="Unassembled WGS sequence"/>
</dbReference>
<accession>A0AAN9KBP1</accession>
<dbReference type="AlphaFoldDB" id="A0AAN9KBP1"/>
<proteinExistence type="predicted"/>